<proteinExistence type="predicted"/>
<organism evidence="1 2">
    <name type="scientific">Exophiala bonariae</name>
    <dbReference type="NCBI Taxonomy" id="1690606"/>
    <lineage>
        <taxon>Eukaryota</taxon>
        <taxon>Fungi</taxon>
        <taxon>Dikarya</taxon>
        <taxon>Ascomycota</taxon>
        <taxon>Pezizomycotina</taxon>
        <taxon>Eurotiomycetes</taxon>
        <taxon>Chaetothyriomycetidae</taxon>
        <taxon>Chaetothyriales</taxon>
        <taxon>Herpotrichiellaceae</taxon>
        <taxon>Exophiala</taxon>
    </lineage>
</organism>
<reference evidence="1 2" key="1">
    <citation type="submission" date="2023-08" db="EMBL/GenBank/DDBJ databases">
        <title>Black Yeasts Isolated from many extreme environments.</title>
        <authorList>
            <person name="Coleine C."/>
            <person name="Stajich J.E."/>
            <person name="Selbmann L."/>
        </authorList>
    </citation>
    <scope>NUCLEOTIDE SEQUENCE [LARGE SCALE GENOMIC DNA]</scope>
    <source>
        <strain evidence="1 2">CCFEE 5792</strain>
    </source>
</reference>
<dbReference type="Proteomes" id="UP001358417">
    <property type="component" value="Unassembled WGS sequence"/>
</dbReference>
<dbReference type="Pfam" id="PF11951">
    <property type="entry name" value="Fungal_trans_2"/>
    <property type="match status" value="1"/>
</dbReference>
<name>A0AAV9NSU6_9EURO</name>
<protein>
    <recommendedName>
        <fullName evidence="3">Transcription factor domain-containing protein</fullName>
    </recommendedName>
</protein>
<evidence type="ECO:0000313" key="2">
    <source>
        <dbReference type="Proteomes" id="UP001358417"/>
    </source>
</evidence>
<dbReference type="EMBL" id="JAVRRD010000002">
    <property type="protein sequence ID" value="KAK5063030.1"/>
    <property type="molecule type" value="Genomic_DNA"/>
</dbReference>
<evidence type="ECO:0008006" key="3">
    <source>
        <dbReference type="Google" id="ProtNLM"/>
    </source>
</evidence>
<dbReference type="AlphaFoldDB" id="A0AAV9NSU6"/>
<evidence type="ECO:0000313" key="1">
    <source>
        <dbReference type="EMBL" id="KAK5063030.1"/>
    </source>
</evidence>
<comment type="caution">
    <text evidence="1">The sequence shown here is derived from an EMBL/GenBank/DDBJ whole genome shotgun (WGS) entry which is preliminary data.</text>
</comment>
<dbReference type="InterPro" id="IPR021858">
    <property type="entry name" value="Fun_TF"/>
</dbReference>
<sequence>MLFVERSFLATKPWIDFTQEMWLGEHAGEWSPMERLLDIMTLASDLCVRVMEYTHSNGKSSSEDEILRTLATFAEEGHRLRSDLYSWEEMAQIWPSSTKYNHQMMIAWVFYPAISIYLSGIYDYDRIWEASGITTPGLPRTEVQQNVGKILDRTALALKGTNVTALVFLFPLRIAGARVTTVEEQENIRTLLAQISCSFSVANAISSDLGEVWADPVPRLVTTA</sequence>
<dbReference type="GeneID" id="89973284"/>
<gene>
    <name evidence="1" type="ORF">LTR84_005106</name>
</gene>
<dbReference type="RefSeq" id="XP_064711302.1">
    <property type="nucleotide sequence ID" value="XM_064848678.1"/>
</dbReference>
<accession>A0AAV9NSU6</accession>
<keyword evidence="2" id="KW-1185">Reference proteome</keyword>